<dbReference type="AlphaFoldDB" id="A0A5N5XFU8"/>
<dbReference type="InterPro" id="IPR002018">
    <property type="entry name" value="CarbesteraseB"/>
</dbReference>
<dbReference type="Gene3D" id="3.40.50.1820">
    <property type="entry name" value="alpha/beta hydrolase"/>
    <property type="match status" value="1"/>
</dbReference>
<dbReference type="SUPFAM" id="SSF53474">
    <property type="entry name" value="alpha/beta-Hydrolases"/>
    <property type="match status" value="1"/>
</dbReference>
<comment type="similarity">
    <text evidence="1 3">Belongs to the type-B carboxylesterase/lipase family.</text>
</comment>
<evidence type="ECO:0000256" key="2">
    <source>
        <dbReference type="ARBA" id="ARBA00022801"/>
    </source>
</evidence>
<dbReference type="EMBL" id="ML732149">
    <property type="protein sequence ID" value="KAB8079601.1"/>
    <property type="molecule type" value="Genomic_DNA"/>
</dbReference>
<evidence type="ECO:0000259" key="4">
    <source>
        <dbReference type="Pfam" id="PF00135"/>
    </source>
</evidence>
<keyword evidence="2 3" id="KW-0378">Hydrolase</keyword>
<dbReference type="Proteomes" id="UP000326565">
    <property type="component" value="Unassembled WGS sequence"/>
</dbReference>
<accession>A0A5N5XFU8</accession>
<evidence type="ECO:0000313" key="5">
    <source>
        <dbReference type="EMBL" id="KAB8079601.1"/>
    </source>
</evidence>
<keyword evidence="6" id="KW-1185">Reference proteome</keyword>
<dbReference type="GO" id="GO:0052689">
    <property type="term" value="F:carboxylic ester hydrolase activity"/>
    <property type="evidence" value="ECO:0007669"/>
    <property type="project" value="TreeGrafter"/>
</dbReference>
<protein>
    <recommendedName>
        <fullName evidence="3">Carboxylic ester hydrolase</fullName>
        <ecNumber evidence="3">3.1.1.-</ecNumber>
    </recommendedName>
</protein>
<evidence type="ECO:0000256" key="3">
    <source>
        <dbReference type="RuleBase" id="RU361235"/>
    </source>
</evidence>
<dbReference type="Pfam" id="PF00135">
    <property type="entry name" value="COesterase"/>
    <property type="match status" value="1"/>
</dbReference>
<dbReference type="OrthoDB" id="408631at2759"/>
<feature type="domain" description="Carboxylesterase type B" evidence="4">
    <location>
        <begin position="66"/>
        <end position="580"/>
    </location>
</feature>
<keyword evidence="3" id="KW-0732">Signal</keyword>
<dbReference type="InterPro" id="IPR019826">
    <property type="entry name" value="Carboxylesterase_B_AS"/>
</dbReference>
<dbReference type="PROSITE" id="PS00122">
    <property type="entry name" value="CARBOXYLESTERASE_B_1"/>
    <property type="match status" value="1"/>
</dbReference>
<dbReference type="EC" id="3.1.1.-" evidence="3"/>
<sequence length="602" mass="66688">MIYPAQKLFWIAVALGVPALALPGSSIASRANYSSSTPLAIVKSSYAKTKTVFVGRSLPEFDQELFLGIKYADKPVRFTPSSVKTEYVSNDSNSGVYSASRDNLDVSKRAVLYNATEYGYECPGYGSDETKLINMGLIQLNEDCLNLNIIRPKIQPDDTKLLPVMIWIFGGGWMQGATADPRYNMSYIVHQGALNNKPVLGVSINYRVAAFGFLDSEEIRASGNNNLGLRDQRVAMRWVKENIKAFGGDPEKITIWGESAGAYSVGAHLIANDGDNEGLFRAAIMESGNANGPPWNGTEWYQPMYDRIVNKTKHVCSSSSDTLQCLQAVPYQTLYDAAYEGLEWFATIDGTFIKEYPQISITQGKIAKVPILLGANTDEGTSFGTTGTDTDEECIEQLISSKRWVLNREQATKLLTFYPNDPALGCPYGWGNKTWPALGLMYKRYESMAGDLTMVGPRRLLAQNMAKYQNEVYSYRWDVPALNTSSTIGVGHFAEASSPCTRSGIVLIEIQIPFVFANQVQSITPLGDDPARLELGNLAARMWTSFVTDLNPNGHNAENITQWPQYSQTTSNFVFRLPKDESYVEADTYRTDGIDYINSIPR</sequence>
<feature type="chain" id="PRO_5031602202" description="Carboxylic ester hydrolase" evidence="3">
    <location>
        <begin position="22"/>
        <end position="602"/>
    </location>
</feature>
<gene>
    <name evidence="5" type="ORF">BDV29DRAFT_151519</name>
</gene>
<proteinExistence type="inferred from homology"/>
<reference evidence="5 6" key="1">
    <citation type="submission" date="2019-04" db="EMBL/GenBank/DDBJ databases">
        <title>Friends and foes A comparative genomics study of 23 Aspergillus species from section Flavi.</title>
        <authorList>
            <consortium name="DOE Joint Genome Institute"/>
            <person name="Kjaerbolling I."/>
            <person name="Vesth T."/>
            <person name="Frisvad J.C."/>
            <person name="Nybo J.L."/>
            <person name="Theobald S."/>
            <person name="Kildgaard S."/>
            <person name="Isbrandt T."/>
            <person name="Kuo A."/>
            <person name="Sato A."/>
            <person name="Lyhne E.K."/>
            <person name="Kogle M.E."/>
            <person name="Wiebenga A."/>
            <person name="Kun R.S."/>
            <person name="Lubbers R.J."/>
            <person name="Makela M.R."/>
            <person name="Barry K."/>
            <person name="Chovatia M."/>
            <person name="Clum A."/>
            <person name="Daum C."/>
            <person name="Haridas S."/>
            <person name="He G."/>
            <person name="LaButti K."/>
            <person name="Lipzen A."/>
            <person name="Mondo S."/>
            <person name="Riley R."/>
            <person name="Salamov A."/>
            <person name="Simmons B.A."/>
            <person name="Magnuson J.K."/>
            <person name="Henrissat B."/>
            <person name="Mortensen U.H."/>
            <person name="Larsen T.O."/>
            <person name="Devries R.P."/>
            <person name="Grigoriev I.V."/>
            <person name="Machida M."/>
            <person name="Baker S.E."/>
            <person name="Andersen M.R."/>
        </authorList>
    </citation>
    <scope>NUCLEOTIDE SEQUENCE [LARGE SCALE GENOMIC DNA]</scope>
    <source>
        <strain evidence="5 6">CBS 151.66</strain>
    </source>
</reference>
<name>A0A5N5XFU8_9EURO</name>
<dbReference type="InterPro" id="IPR029058">
    <property type="entry name" value="AB_hydrolase_fold"/>
</dbReference>
<evidence type="ECO:0000256" key="1">
    <source>
        <dbReference type="ARBA" id="ARBA00005964"/>
    </source>
</evidence>
<organism evidence="5 6">
    <name type="scientific">Aspergillus leporis</name>
    <dbReference type="NCBI Taxonomy" id="41062"/>
    <lineage>
        <taxon>Eukaryota</taxon>
        <taxon>Fungi</taxon>
        <taxon>Dikarya</taxon>
        <taxon>Ascomycota</taxon>
        <taxon>Pezizomycotina</taxon>
        <taxon>Eurotiomycetes</taxon>
        <taxon>Eurotiomycetidae</taxon>
        <taxon>Eurotiales</taxon>
        <taxon>Aspergillaceae</taxon>
        <taxon>Aspergillus</taxon>
        <taxon>Aspergillus subgen. Circumdati</taxon>
    </lineage>
</organism>
<dbReference type="PANTHER" id="PTHR43918">
    <property type="entry name" value="ACETYLCHOLINESTERASE"/>
    <property type="match status" value="1"/>
</dbReference>
<dbReference type="PANTHER" id="PTHR43918:SF4">
    <property type="entry name" value="CARBOXYLIC ESTER HYDROLASE"/>
    <property type="match status" value="1"/>
</dbReference>
<dbReference type="InterPro" id="IPR050654">
    <property type="entry name" value="AChE-related_enzymes"/>
</dbReference>
<evidence type="ECO:0000313" key="6">
    <source>
        <dbReference type="Proteomes" id="UP000326565"/>
    </source>
</evidence>
<feature type="signal peptide" evidence="3">
    <location>
        <begin position="1"/>
        <end position="21"/>
    </location>
</feature>